<feature type="region of interest" description="Disordered" evidence="1">
    <location>
        <begin position="113"/>
        <end position="134"/>
    </location>
</feature>
<dbReference type="AlphaFoldDB" id="A0A4C1VJL5"/>
<reference evidence="2 3" key="1">
    <citation type="journal article" date="2019" name="Commun. Biol.">
        <title>The bagworm genome reveals a unique fibroin gene that provides high tensile strength.</title>
        <authorList>
            <person name="Kono N."/>
            <person name="Nakamura H."/>
            <person name="Ohtoshi R."/>
            <person name="Tomita M."/>
            <person name="Numata K."/>
            <person name="Arakawa K."/>
        </authorList>
    </citation>
    <scope>NUCLEOTIDE SEQUENCE [LARGE SCALE GENOMIC DNA]</scope>
</reference>
<dbReference type="OrthoDB" id="616263at2759"/>
<evidence type="ECO:0008006" key="4">
    <source>
        <dbReference type="Google" id="ProtNLM"/>
    </source>
</evidence>
<evidence type="ECO:0000313" key="2">
    <source>
        <dbReference type="EMBL" id="GBP38582.1"/>
    </source>
</evidence>
<gene>
    <name evidence="2" type="ORF">EVAR_96184_1</name>
</gene>
<comment type="caution">
    <text evidence="2">The sequence shown here is derived from an EMBL/GenBank/DDBJ whole genome shotgun (WGS) entry which is preliminary data.</text>
</comment>
<feature type="region of interest" description="Disordered" evidence="1">
    <location>
        <begin position="157"/>
        <end position="177"/>
    </location>
</feature>
<protein>
    <recommendedName>
        <fullName evidence="4">Histone-lysine N-methyltransferase SETMAR</fullName>
    </recommendedName>
</protein>
<dbReference type="EMBL" id="BGZK01000351">
    <property type="protein sequence ID" value="GBP38582.1"/>
    <property type="molecule type" value="Genomic_DNA"/>
</dbReference>
<dbReference type="Proteomes" id="UP000299102">
    <property type="component" value="Unassembled WGS sequence"/>
</dbReference>
<keyword evidence="3" id="KW-1185">Reference proteome</keyword>
<sequence length="177" mass="19489">MFALPLLAARGPRGEKFRCTHLHLISSPVQLIYDHNQVPILFKTVKNLATLDFEEFPDTSLKYKSGNFDVKDEPPSGRPVTDRHVSSYDIAEELRVDQITVLIHLKKAGYTKTSSCGSQENVQHPLSTDGGPSQMMRGLKRISICARRCGACACAAPPHRPSRGAVPAGRRRTGAPR</sequence>
<feature type="compositionally biased region" description="Polar residues" evidence="1">
    <location>
        <begin position="113"/>
        <end position="126"/>
    </location>
</feature>
<evidence type="ECO:0000313" key="3">
    <source>
        <dbReference type="Proteomes" id="UP000299102"/>
    </source>
</evidence>
<proteinExistence type="predicted"/>
<accession>A0A4C1VJL5</accession>
<name>A0A4C1VJL5_EUMVA</name>
<organism evidence="2 3">
    <name type="scientific">Eumeta variegata</name>
    <name type="common">Bagworm moth</name>
    <name type="synonym">Eumeta japonica</name>
    <dbReference type="NCBI Taxonomy" id="151549"/>
    <lineage>
        <taxon>Eukaryota</taxon>
        <taxon>Metazoa</taxon>
        <taxon>Ecdysozoa</taxon>
        <taxon>Arthropoda</taxon>
        <taxon>Hexapoda</taxon>
        <taxon>Insecta</taxon>
        <taxon>Pterygota</taxon>
        <taxon>Neoptera</taxon>
        <taxon>Endopterygota</taxon>
        <taxon>Lepidoptera</taxon>
        <taxon>Glossata</taxon>
        <taxon>Ditrysia</taxon>
        <taxon>Tineoidea</taxon>
        <taxon>Psychidae</taxon>
        <taxon>Oiketicinae</taxon>
        <taxon>Eumeta</taxon>
    </lineage>
</organism>
<evidence type="ECO:0000256" key="1">
    <source>
        <dbReference type="SAM" id="MobiDB-lite"/>
    </source>
</evidence>